<sequence>MDHILTIRLYAAGIGIVVGEFLGSFDDLLYALVAFVATDYVTGVLRAIVEKKLSSAIGFKGICKKVCIFTLVGVANVLDTHIIGSGCVLRSAVIFFYISNEGISIIENAARMGLPIPQKLQDIMHSLQNK</sequence>
<dbReference type="KEGG" id="stim:H1B31_07880"/>
<evidence type="ECO:0000256" key="2">
    <source>
        <dbReference type="ARBA" id="ARBA00022692"/>
    </source>
</evidence>
<keyword evidence="4 5" id="KW-0472">Membrane</keyword>
<evidence type="ECO:0000256" key="1">
    <source>
        <dbReference type="ARBA" id="ARBA00004141"/>
    </source>
</evidence>
<gene>
    <name evidence="6" type="ORF">H1B31_07880</name>
</gene>
<dbReference type="InterPro" id="IPR006480">
    <property type="entry name" value="Phage_holin_4_1"/>
</dbReference>
<comment type="subcellular location">
    <subcellularLocation>
        <location evidence="1">Membrane</location>
        <topology evidence="1">Multi-pass membrane protein</topology>
    </subcellularLocation>
</comment>
<name>A0A7G7VI52_9FIRM</name>
<evidence type="ECO:0000256" key="5">
    <source>
        <dbReference type="SAM" id="Phobius"/>
    </source>
</evidence>
<dbReference type="Proteomes" id="UP000515480">
    <property type="component" value="Chromosome"/>
</dbReference>
<keyword evidence="3 5" id="KW-1133">Transmembrane helix</keyword>
<evidence type="ECO:0000313" key="6">
    <source>
        <dbReference type="EMBL" id="QNH53795.1"/>
    </source>
</evidence>
<proteinExistence type="predicted"/>
<dbReference type="AlphaFoldDB" id="A0A7G7VI52"/>
<evidence type="ECO:0000256" key="4">
    <source>
        <dbReference type="ARBA" id="ARBA00023136"/>
    </source>
</evidence>
<protein>
    <submittedName>
        <fullName evidence="6">Phage holin family protein</fullName>
    </submittedName>
</protein>
<dbReference type="RefSeq" id="WP_185979913.1">
    <property type="nucleotide sequence ID" value="NZ_CP060204.1"/>
</dbReference>
<keyword evidence="2 5" id="KW-0812">Transmembrane</keyword>
<dbReference type="NCBIfam" id="TIGR01593">
    <property type="entry name" value="holin_tox_secr"/>
    <property type="match status" value="1"/>
</dbReference>
<feature type="transmembrane region" description="Helical" evidence="5">
    <location>
        <begin position="7"/>
        <end position="23"/>
    </location>
</feature>
<dbReference type="EMBL" id="CP060204">
    <property type="protein sequence ID" value="QNH53795.1"/>
    <property type="molecule type" value="Genomic_DNA"/>
</dbReference>
<dbReference type="GO" id="GO:0016020">
    <property type="term" value="C:membrane"/>
    <property type="evidence" value="ECO:0007669"/>
    <property type="project" value="UniProtKB-SubCell"/>
</dbReference>
<evidence type="ECO:0000313" key="7">
    <source>
        <dbReference type="Proteomes" id="UP000515480"/>
    </source>
</evidence>
<feature type="transmembrane region" description="Helical" evidence="5">
    <location>
        <begin position="29"/>
        <end position="49"/>
    </location>
</feature>
<dbReference type="Pfam" id="PF05105">
    <property type="entry name" value="Phage_holin_4_1"/>
    <property type="match status" value="1"/>
</dbReference>
<keyword evidence="7" id="KW-1185">Reference proteome</keyword>
<evidence type="ECO:0000256" key="3">
    <source>
        <dbReference type="ARBA" id="ARBA00022989"/>
    </source>
</evidence>
<accession>A0A7G7VI52</accession>
<organism evidence="6 7">
    <name type="scientific">Selenomonas timonae</name>
    <dbReference type="NCBI Taxonomy" id="2754044"/>
    <lineage>
        <taxon>Bacteria</taxon>
        <taxon>Bacillati</taxon>
        <taxon>Bacillota</taxon>
        <taxon>Negativicutes</taxon>
        <taxon>Selenomonadales</taxon>
        <taxon>Selenomonadaceae</taxon>
        <taxon>Selenomonas</taxon>
    </lineage>
</organism>
<reference evidence="6 7" key="1">
    <citation type="submission" date="2020-07" db="EMBL/GenBank/DDBJ databases">
        <title>Complete genome and description of Selenomonas timonensis sp. nov., a new bacterium isolated from a gingivitis subject.</title>
        <authorList>
            <person name="Antezack A."/>
        </authorList>
    </citation>
    <scope>NUCLEOTIDE SEQUENCE [LARGE SCALE GENOMIC DNA]</scope>
    <source>
        <strain evidence="6 7">Marseille-Q3039</strain>
    </source>
</reference>